<keyword evidence="3" id="KW-0808">Transferase</keyword>
<evidence type="ECO:0000256" key="8">
    <source>
        <dbReference type="SAM" id="Phobius"/>
    </source>
</evidence>
<dbReference type="AlphaFoldDB" id="A0A7T2GJG0"/>
<dbReference type="KEGG" id="sflv:IC614_09890"/>
<reference evidence="9 10" key="1">
    <citation type="submission" date="2020-11" db="EMBL/GenBank/DDBJ databases">
        <title>Genome seq and assembly of Sphingosinicella sp.</title>
        <authorList>
            <person name="Chhetri G."/>
        </authorList>
    </citation>
    <scope>NUCLEOTIDE SEQUENCE [LARGE SCALE GENOMIC DNA]</scope>
    <source>
        <strain evidence="9 10">UDD2</strain>
    </source>
</reference>
<keyword evidence="2" id="KW-1003">Cell membrane</keyword>
<keyword evidence="4 8" id="KW-0812">Transmembrane</keyword>
<proteinExistence type="inferred from homology"/>
<evidence type="ECO:0000256" key="6">
    <source>
        <dbReference type="ARBA" id="ARBA00023136"/>
    </source>
</evidence>
<feature type="transmembrane region" description="Helical" evidence="8">
    <location>
        <begin position="143"/>
        <end position="171"/>
    </location>
</feature>
<evidence type="ECO:0000256" key="1">
    <source>
        <dbReference type="ARBA" id="ARBA00004651"/>
    </source>
</evidence>
<dbReference type="GO" id="GO:0016758">
    <property type="term" value="F:hexosyltransferase activity"/>
    <property type="evidence" value="ECO:0007669"/>
    <property type="project" value="InterPro"/>
</dbReference>
<dbReference type="GO" id="GO:0005886">
    <property type="term" value="C:plasma membrane"/>
    <property type="evidence" value="ECO:0007669"/>
    <property type="project" value="UniProtKB-SubCell"/>
</dbReference>
<dbReference type="InterPro" id="IPR018584">
    <property type="entry name" value="GT87"/>
</dbReference>
<feature type="transmembrane region" description="Helical" evidence="8">
    <location>
        <begin position="346"/>
        <end position="364"/>
    </location>
</feature>
<gene>
    <name evidence="9" type="ORF">IC614_09890</name>
</gene>
<evidence type="ECO:0000256" key="7">
    <source>
        <dbReference type="ARBA" id="ARBA00024033"/>
    </source>
</evidence>
<keyword evidence="5 8" id="KW-1133">Transmembrane helix</keyword>
<keyword evidence="6 8" id="KW-0472">Membrane</keyword>
<feature type="transmembrane region" description="Helical" evidence="8">
    <location>
        <begin position="103"/>
        <end position="131"/>
    </location>
</feature>
<name>A0A7T2GJG0_9SPHN</name>
<evidence type="ECO:0000313" key="9">
    <source>
        <dbReference type="EMBL" id="QPQ54633.1"/>
    </source>
</evidence>
<feature type="transmembrane region" description="Helical" evidence="8">
    <location>
        <begin position="278"/>
        <end position="298"/>
    </location>
</feature>
<feature type="transmembrane region" description="Helical" evidence="8">
    <location>
        <begin position="12"/>
        <end position="29"/>
    </location>
</feature>
<dbReference type="EMBL" id="CP065592">
    <property type="protein sequence ID" value="QPQ54633.1"/>
    <property type="molecule type" value="Genomic_DNA"/>
</dbReference>
<organism evidence="9 10">
    <name type="scientific">Allosphingosinicella flava</name>
    <dbReference type="NCBI Taxonomy" id="2771430"/>
    <lineage>
        <taxon>Bacteria</taxon>
        <taxon>Pseudomonadati</taxon>
        <taxon>Pseudomonadota</taxon>
        <taxon>Alphaproteobacteria</taxon>
        <taxon>Sphingomonadales</taxon>
        <taxon>Sphingomonadaceae</taxon>
        <taxon>Allosphingosinicella</taxon>
    </lineage>
</organism>
<evidence type="ECO:0000256" key="4">
    <source>
        <dbReference type="ARBA" id="ARBA00022692"/>
    </source>
</evidence>
<comment type="subcellular location">
    <subcellularLocation>
        <location evidence="1">Cell membrane</location>
        <topology evidence="1">Multi-pass membrane protein</topology>
    </subcellularLocation>
</comment>
<dbReference type="RefSeq" id="WP_200971197.1">
    <property type="nucleotide sequence ID" value="NZ_CP065592.1"/>
</dbReference>
<feature type="transmembrane region" description="Helical" evidence="8">
    <location>
        <begin position="305"/>
        <end position="326"/>
    </location>
</feature>
<dbReference type="Pfam" id="PF09594">
    <property type="entry name" value="GT87"/>
    <property type="match status" value="1"/>
</dbReference>
<protein>
    <submittedName>
        <fullName evidence="9">DUF2029 domain-containing protein</fullName>
    </submittedName>
</protein>
<keyword evidence="10" id="KW-1185">Reference proteome</keyword>
<evidence type="ECO:0000256" key="3">
    <source>
        <dbReference type="ARBA" id="ARBA00022679"/>
    </source>
</evidence>
<sequence length="404" mass="44939">MSELVVEKEERASPAFWVVAIFLTLLVFIHHDLHNVFKEFSLSVGRDVILGRDFANVFTAGRLLIEDKLAIIYDIESYRAYQTGLFEGAIREHNYSYSPVSFLYVWLFGLIPYILSYILWTGATGAAFIWAARPYMKTAGLPAWVTLLLPASIINIWAGHYGFLFGALWLGAWRMLDSRPRTAGMLVGFMIVKPHLAILMPFVLARRRAWIPFVYAGLTVAAAIAISIVCFGIEPWVIYVTRTSSFQASLVDDIKAFFVTMMPTVAPILFLMELPAPLIWTIQAIVSAGAFAAILRFLPKDTERAGFATACATFLVLPYAFIYDMTIMNVAAALMLTQMHQDDRPWQRAAGYLGFVLPLITIFLGRCDIPLAPIIIAMQFVALLVKTAPFTLPHAVPAVAGAGR</sequence>
<evidence type="ECO:0000313" key="10">
    <source>
        <dbReference type="Proteomes" id="UP000594873"/>
    </source>
</evidence>
<comment type="similarity">
    <text evidence="7">Belongs to the glycosyltransferase 87 family.</text>
</comment>
<feature type="transmembrane region" description="Helical" evidence="8">
    <location>
        <begin position="183"/>
        <end position="204"/>
    </location>
</feature>
<evidence type="ECO:0000256" key="5">
    <source>
        <dbReference type="ARBA" id="ARBA00022989"/>
    </source>
</evidence>
<accession>A0A7T2GJG0</accession>
<dbReference type="Proteomes" id="UP000594873">
    <property type="component" value="Chromosome"/>
</dbReference>
<feature type="transmembrane region" description="Helical" evidence="8">
    <location>
        <begin position="371"/>
        <end position="392"/>
    </location>
</feature>
<feature type="transmembrane region" description="Helical" evidence="8">
    <location>
        <begin position="210"/>
        <end position="233"/>
    </location>
</feature>
<evidence type="ECO:0000256" key="2">
    <source>
        <dbReference type="ARBA" id="ARBA00022475"/>
    </source>
</evidence>